<comment type="caution">
    <text evidence="1">The sequence shown here is derived from an EMBL/GenBank/DDBJ whole genome shotgun (WGS) entry which is preliminary data.</text>
</comment>
<reference evidence="1" key="1">
    <citation type="submission" date="2021-05" db="EMBL/GenBank/DDBJ databases">
        <authorList>
            <person name="Pan Q."/>
            <person name="Jouanno E."/>
            <person name="Zahm M."/>
            <person name="Klopp C."/>
            <person name="Cabau C."/>
            <person name="Louis A."/>
            <person name="Berthelot C."/>
            <person name="Parey E."/>
            <person name="Roest Crollius H."/>
            <person name="Montfort J."/>
            <person name="Robinson-Rechavi M."/>
            <person name="Bouchez O."/>
            <person name="Lampietro C."/>
            <person name="Lopez Roques C."/>
            <person name="Donnadieu C."/>
            <person name="Postlethwait J."/>
            <person name="Bobe J."/>
            <person name="Dillon D."/>
            <person name="Chandos A."/>
            <person name="von Hippel F."/>
            <person name="Guiguen Y."/>
        </authorList>
    </citation>
    <scope>NUCLEOTIDE SEQUENCE</scope>
    <source>
        <strain evidence="1">YG-Jan2019</strain>
    </source>
</reference>
<proteinExistence type="predicted"/>
<keyword evidence="2" id="KW-1185">Reference proteome</keyword>
<gene>
    <name evidence="1" type="ORF">DPEC_G00056330</name>
</gene>
<accession>A0ACC2H679</accession>
<protein>
    <submittedName>
        <fullName evidence="1">Uncharacterized protein</fullName>
    </submittedName>
</protein>
<dbReference type="Proteomes" id="UP001157502">
    <property type="component" value="Chromosome 5"/>
</dbReference>
<evidence type="ECO:0000313" key="2">
    <source>
        <dbReference type="Proteomes" id="UP001157502"/>
    </source>
</evidence>
<name>A0ACC2H679_DALPE</name>
<dbReference type="EMBL" id="CM055732">
    <property type="protein sequence ID" value="KAJ8011262.1"/>
    <property type="molecule type" value="Genomic_DNA"/>
</dbReference>
<organism evidence="1 2">
    <name type="scientific">Dallia pectoralis</name>
    <name type="common">Alaska blackfish</name>
    <dbReference type="NCBI Taxonomy" id="75939"/>
    <lineage>
        <taxon>Eukaryota</taxon>
        <taxon>Metazoa</taxon>
        <taxon>Chordata</taxon>
        <taxon>Craniata</taxon>
        <taxon>Vertebrata</taxon>
        <taxon>Euteleostomi</taxon>
        <taxon>Actinopterygii</taxon>
        <taxon>Neopterygii</taxon>
        <taxon>Teleostei</taxon>
        <taxon>Protacanthopterygii</taxon>
        <taxon>Esociformes</taxon>
        <taxon>Umbridae</taxon>
        <taxon>Dallia</taxon>
    </lineage>
</organism>
<evidence type="ECO:0000313" key="1">
    <source>
        <dbReference type="EMBL" id="KAJ8011262.1"/>
    </source>
</evidence>
<sequence length="616" mass="70969">MPFGPVGFGLRLVIFTWILPYNTCAEDLVTDPIEPVLPESALLQPKVLIAILARNAEHSLPYFLGCIDRLEYPKERIAVWAASDHNVDNTTAMLQEWIRGVTSQYHSVHWTPAEEPSSYVDESGPKHWTDSRFSYVMKLKQAALQAARALWADYILFVDTDNLLTNSLVLTEMIAENLTVAAPMLESRVLYSNFWCGMTPQGYYRRTPEYIPIRNWKRQGCFAVPMVHSTFLVDLRRSATQALAFYPPHRDYPFPLDDIMVLAFSARQADVQMYICNREHYGYLPLPLKQQQNQEEEVESFSHTLTEALIDYPMTPSKYVHRQRKPLEKIGFDEIFLINLKRRFDRRDRMLSTLTALGIDFTLTEAVDGKALNTSWLLAMGIDMLPGYKDPYSGRVLTRGEIGCFLSHYQIWKQVAELGLQRVLVLEDDVRFELRFRGRLAELMENVERAGLDWDLIYVGRKRLQVKQSERWVSGVSNLVHPDYSYWTLGYVLSLQGAKKLLGAQPLGKMLPVDEYLPVMFNKHPREEYMAHFEQRNLLTFSVEPLLLFPTHYTGEPGYFSDTETSTIWDDEATVTDWDRQNNQRRGTPGDQRPTPSGDAADRLLTPPGGKYRVEL</sequence>